<dbReference type="RefSeq" id="XP_012184635.1">
    <property type="nucleotide sequence ID" value="XM_012329245.1"/>
</dbReference>
<dbReference type="GeneID" id="24100263"/>
<reference evidence="2 3" key="1">
    <citation type="journal article" date="2012" name="Appl. Environ. Microbiol.">
        <title>Short-read sequencing for genomic analysis of the brown rot fungus Fibroporia radiculosa.</title>
        <authorList>
            <person name="Tang J.D."/>
            <person name="Perkins A.D."/>
            <person name="Sonstegard T.S."/>
            <person name="Schroeder S.G."/>
            <person name="Burgess S.C."/>
            <person name="Diehl S.V."/>
        </authorList>
    </citation>
    <scope>NUCLEOTIDE SEQUENCE [LARGE SCALE GENOMIC DNA]</scope>
    <source>
        <strain evidence="2 3">TFFH 294</strain>
    </source>
</reference>
<accession>J4I0X0</accession>
<evidence type="ECO:0000256" key="1">
    <source>
        <dbReference type="SAM" id="MobiDB-lite"/>
    </source>
</evidence>
<proteinExistence type="predicted"/>
<evidence type="ECO:0000313" key="2">
    <source>
        <dbReference type="EMBL" id="CCM05352.1"/>
    </source>
</evidence>
<organism evidence="2 3">
    <name type="scientific">Fibroporia radiculosa</name>
    <dbReference type="NCBI Taxonomy" id="599839"/>
    <lineage>
        <taxon>Eukaryota</taxon>
        <taxon>Fungi</taxon>
        <taxon>Dikarya</taxon>
        <taxon>Basidiomycota</taxon>
        <taxon>Agaricomycotina</taxon>
        <taxon>Agaricomycetes</taxon>
        <taxon>Polyporales</taxon>
        <taxon>Fibroporiaceae</taxon>
        <taxon>Fibroporia</taxon>
    </lineage>
</organism>
<protein>
    <submittedName>
        <fullName evidence="2">Uncharacterized protein</fullName>
    </submittedName>
</protein>
<keyword evidence="3" id="KW-1185">Reference proteome</keyword>
<dbReference type="Proteomes" id="UP000006352">
    <property type="component" value="Unassembled WGS sequence"/>
</dbReference>
<dbReference type="InParanoid" id="J4I0X0"/>
<dbReference type="EMBL" id="HE797187">
    <property type="protein sequence ID" value="CCM05352.1"/>
    <property type="molecule type" value="Genomic_DNA"/>
</dbReference>
<name>J4I0X0_9APHY</name>
<dbReference type="OrthoDB" id="2796352at2759"/>
<dbReference type="AlphaFoldDB" id="J4I0X0"/>
<dbReference type="HOGENOM" id="CLU_1540076_0_0_1"/>
<sequence length="174" mass="19077">MLAAICITFYRRRNAMVAPIFQCSSPDLSEKDPKRSLLHSGPLDLPCDLEADLFSPHFALNRGSAESLRKGADLGFKLSTVANRNALTHSISTLGAPLSPSRPRFFKVESQSGREIGVEMRVTPPTPHESCTGSPNSGLPTHKSEFSIRRMKFGSFGSGLPVTQSIAESKWWFL</sequence>
<evidence type="ECO:0000313" key="3">
    <source>
        <dbReference type="Proteomes" id="UP000006352"/>
    </source>
</evidence>
<gene>
    <name evidence="2" type="ORF">FIBRA_07566</name>
</gene>
<feature type="compositionally biased region" description="Polar residues" evidence="1">
    <location>
        <begin position="129"/>
        <end position="139"/>
    </location>
</feature>
<feature type="region of interest" description="Disordered" evidence="1">
    <location>
        <begin position="121"/>
        <end position="141"/>
    </location>
</feature>